<keyword evidence="8" id="KW-0732">Signal</keyword>
<dbReference type="EMBL" id="JARXRM010000045">
    <property type="protein sequence ID" value="MDH5824721.1"/>
    <property type="molecule type" value="Genomic_DNA"/>
</dbReference>
<gene>
    <name evidence="9" type="ORF">QFW77_17255</name>
</gene>
<dbReference type="SUPFAM" id="SSF56954">
    <property type="entry name" value="Outer membrane efflux proteins (OEP)"/>
    <property type="match status" value="1"/>
</dbReference>
<dbReference type="InterPro" id="IPR010130">
    <property type="entry name" value="T1SS_OMP_TolC"/>
</dbReference>
<comment type="similarity">
    <text evidence="2">Belongs to the outer membrane factor (OMF) (TC 1.B.17) family.</text>
</comment>
<reference evidence="9 10" key="1">
    <citation type="submission" date="2023-04" db="EMBL/GenBank/DDBJ databases">
        <title>Luteimonas endophyticus RD2P54.</title>
        <authorList>
            <person name="Sun J.-Q."/>
        </authorList>
    </citation>
    <scope>NUCLEOTIDE SEQUENCE [LARGE SCALE GENOMIC DNA]</scope>
    <source>
        <strain evidence="9 10">RD2P54</strain>
    </source>
</reference>
<dbReference type="PANTHER" id="PTHR30026:SF20">
    <property type="entry name" value="OUTER MEMBRANE PROTEIN TOLC"/>
    <property type="match status" value="1"/>
</dbReference>
<evidence type="ECO:0000256" key="4">
    <source>
        <dbReference type="ARBA" id="ARBA00022452"/>
    </source>
</evidence>
<dbReference type="RefSeq" id="WP_280576049.1">
    <property type="nucleotide sequence ID" value="NZ_JARXRM010000045.1"/>
</dbReference>
<evidence type="ECO:0000256" key="1">
    <source>
        <dbReference type="ARBA" id="ARBA00004442"/>
    </source>
</evidence>
<dbReference type="InterPro" id="IPR003423">
    <property type="entry name" value="OMP_efflux"/>
</dbReference>
<evidence type="ECO:0000313" key="10">
    <source>
        <dbReference type="Proteomes" id="UP001156940"/>
    </source>
</evidence>
<evidence type="ECO:0000256" key="2">
    <source>
        <dbReference type="ARBA" id="ARBA00007613"/>
    </source>
</evidence>
<sequence>MLRRPLALALTLALLPTAAFAEDLLQTYELARLGDPQLSIAESNRDIAREDRVQARAELLPQISGSASLSRNYVAGTRGDLRRRSVGVDVSQTVFDLGQISNLRAQSKLDTAAGYDLDAANDELITRTSAAYFNVLVAIETLAAAEAAEAALQKQYDFADKRLEVGLAPITDVHEARAQYDGARANVILARNQLEDAYQALAEITGQQVRDLRGLPEDFQPEVPAQGGVEDWVAMAIEQNPSLRAAEYAYQAAEHNVTTAKSGHLPRLTLGAGYDNGATWGSRAIDPDDIGGVQPTSEGHSIGLTLTVPIFSGGATQSGVREAIARRDISLDQVEQTRRALERNTRNAYQTVVAGVSEIEARRQAVIAARSAYDASQVGLEVGTRTVVDVLINQQTLFNAEQEYALARYNYLQNRLLLAEAAGILDIDQVRQINLLLTADADSRLGNPPQQQE</sequence>
<keyword evidence="7" id="KW-0998">Cell outer membrane</keyword>
<evidence type="ECO:0000313" key="9">
    <source>
        <dbReference type="EMBL" id="MDH5824721.1"/>
    </source>
</evidence>
<keyword evidence="5" id="KW-0812">Transmembrane</keyword>
<accession>A0ABT6JD59</accession>
<dbReference type="InterPro" id="IPR051906">
    <property type="entry name" value="TolC-like"/>
</dbReference>
<evidence type="ECO:0000256" key="7">
    <source>
        <dbReference type="ARBA" id="ARBA00023237"/>
    </source>
</evidence>
<evidence type="ECO:0000256" key="5">
    <source>
        <dbReference type="ARBA" id="ARBA00022692"/>
    </source>
</evidence>
<comment type="subcellular location">
    <subcellularLocation>
        <location evidence="1">Cell outer membrane</location>
    </subcellularLocation>
</comment>
<dbReference type="Pfam" id="PF02321">
    <property type="entry name" value="OEP"/>
    <property type="match status" value="2"/>
</dbReference>
<keyword evidence="3" id="KW-0813">Transport</keyword>
<dbReference type="Gene3D" id="1.20.1600.10">
    <property type="entry name" value="Outer membrane efflux proteins (OEP)"/>
    <property type="match status" value="1"/>
</dbReference>
<keyword evidence="4" id="KW-1134">Transmembrane beta strand</keyword>
<protein>
    <submittedName>
        <fullName evidence="9">TolC family outer membrane protein</fullName>
    </submittedName>
</protein>
<comment type="caution">
    <text evidence="9">The sequence shown here is derived from an EMBL/GenBank/DDBJ whole genome shotgun (WGS) entry which is preliminary data.</text>
</comment>
<feature type="signal peptide" evidence="8">
    <location>
        <begin position="1"/>
        <end position="21"/>
    </location>
</feature>
<dbReference type="PANTHER" id="PTHR30026">
    <property type="entry name" value="OUTER MEMBRANE PROTEIN TOLC"/>
    <property type="match status" value="1"/>
</dbReference>
<dbReference type="NCBIfam" id="TIGR01844">
    <property type="entry name" value="type_I_sec_TolC"/>
    <property type="match status" value="1"/>
</dbReference>
<keyword evidence="10" id="KW-1185">Reference proteome</keyword>
<dbReference type="Proteomes" id="UP001156940">
    <property type="component" value="Unassembled WGS sequence"/>
</dbReference>
<proteinExistence type="inferred from homology"/>
<feature type="chain" id="PRO_5045293052" evidence="8">
    <location>
        <begin position="22"/>
        <end position="453"/>
    </location>
</feature>
<organism evidence="9 10">
    <name type="scientific">Luteimonas endophytica</name>
    <dbReference type="NCBI Taxonomy" id="3042023"/>
    <lineage>
        <taxon>Bacteria</taxon>
        <taxon>Pseudomonadati</taxon>
        <taxon>Pseudomonadota</taxon>
        <taxon>Gammaproteobacteria</taxon>
        <taxon>Lysobacterales</taxon>
        <taxon>Lysobacteraceae</taxon>
        <taxon>Luteimonas</taxon>
    </lineage>
</organism>
<evidence type="ECO:0000256" key="6">
    <source>
        <dbReference type="ARBA" id="ARBA00023136"/>
    </source>
</evidence>
<evidence type="ECO:0000256" key="8">
    <source>
        <dbReference type="SAM" id="SignalP"/>
    </source>
</evidence>
<evidence type="ECO:0000256" key="3">
    <source>
        <dbReference type="ARBA" id="ARBA00022448"/>
    </source>
</evidence>
<name>A0ABT6JD59_9GAMM</name>
<keyword evidence="6" id="KW-0472">Membrane</keyword>